<dbReference type="Proteomes" id="UP000646053">
    <property type="component" value="Unassembled WGS sequence"/>
</dbReference>
<dbReference type="RefSeq" id="WP_162425420.1">
    <property type="nucleotide sequence ID" value="NZ_WVIE01000044.1"/>
</dbReference>
<comment type="caution">
    <text evidence="2">The sequence shown here is derived from an EMBL/GenBank/DDBJ whole genome shotgun (WGS) entry which is preliminary data.</text>
</comment>
<reference evidence="2" key="1">
    <citation type="submission" date="2019-12" db="EMBL/GenBank/DDBJ databases">
        <title>High-Quality draft genome sequences of three cyanobacteria isolated from the limestone walls of the Old Cathedral of Coimbra.</title>
        <authorList>
            <person name="Tiago I."/>
            <person name="Soares F."/>
            <person name="Portugal A."/>
        </authorList>
    </citation>
    <scope>NUCLEOTIDE SEQUENCE</scope>
    <source>
        <strain evidence="2">A</strain>
    </source>
</reference>
<dbReference type="AlphaFoldDB" id="A0A8J7Z8B3"/>
<feature type="domain" description="Transposase InsH N-terminal" evidence="1">
    <location>
        <begin position="16"/>
        <end position="113"/>
    </location>
</feature>
<dbReference type="InterPro" id="IPR008490">
    <property type="entry name" value="Transposase_InsH_N"/>
</dbReference>
<dbReference type="EMBL" id="WVIE01000044">
    <property type="protein sequence ID" value="NDJ19898.1"/>
    <property type="molecule type" value="Genomic_DNA"/>
</dbReference>
<evidence type="ECO:0000259" key="1">
    <source>
        <dbReference type="Pfam" id="PF05598"/>
    </source>
</evidence>
<organism evidence="2 3">
    <name type="scientific">Myxacorys almedinensis A</name>
    <dbReference type="NCBI Taxonomy" id="2690445"/>
    <lineage>
        <taxon>Bacteria</taxon>
        <taxon>Bacillati</taxon>
        <taxon>Cyanobacteriota</taxon>
        <taxon>Cyanophyceae</taxon>
        <taxon>Leptolyngbyales</taxon>
        <taxon>Leptolyngbyaceae</taxon>
        <taxon>Myxacorys</taxon>
        <taxon>Myxacorys almedinensis</taxon>
    </lineage>
</organism>
<dbReference type="Pfam" id="PF05598">
    <property type="entry name" value="DUF772"/>
    <property type="match status" value="1"/>
</dbReference>
<evidence type="ECO:0000313" key="2">
    <source>
        <dbReference type="EMBL" id="NDJ19898.1"/>
    </source>
</evidence>
<accession>A0A8J7Z8B3</accession>
<dbReference type="PANTHER" id="PTHR35604">
    <property type="entry name" value="TRANSPOSASE INSH FOR INSERTION SEQUENCE ELEMENT IS5A-RELATED"/>
    <property type="match status" value="1"/>
</dbReference>
<feature type="non-terminal residue" evidence="2">
    <location>
        <position position="152"/>
    </location>
</feature>
<name>A0A8J7Z8B3_9CYAN</name>
<proteinExistence type="predicted"/>
<keyword evidence="3" id="KW-1185">Reference proteome</keyword>
<gene>
    <name evidence="2" type="ORF">GS601_21870</name>
</gene>
<protein>
    <submittedName>
        <fullName evidence="2">IS5/IS1182 family transposase</fullName>
    </submittedName>
</protein>
<dbReference type="PANTHER" id="PTHR35604:SF2">
    <property type="entry name" value="TRANSPOSASE INSH FOR INSERTION SEQUENCE ELEMENT IS5A-RELATED"/>
    <property type="match status" value="1"/>
</dbReference>
<sequence length="152" mass="17569">MGQGFGKEKIEQRQTKLEQKKDLLVRLGEVIGWEAFRASLERVHEKPRKSKAGRKTHDVILMFKMLILQQLYNISDEELEYQVNDRLSFMRFLGLSIGDVVPDATSVWLFRKQLRELGLIEALFEQFDGYLRTQGYQAKGGQIVDATLIPVP</sequence>
<evidence type="ECO:0000313" key="3">
    <source>
        <dbReference type="Proteomes" id="UP000646053"/>
    </source>
</evidence>